<keyword evidence="4" id="KW-1185">Reference proteome</keyword>
<evidence type="ECO:0000256" key="2">
    <source>
        <dbReference type="SAM" id="Phobius"/>
    </source>
</evidence>
<protein>
    <recommendedName>
        <fullName evidence="5">DNA repair protein</fullName>
    </recommendedName>
</protein>
<keyword evidence="1" id="KW-0175">Coiled coil</keyword>
<feature type="transmembrane region" description="Helical" evidence="2">
    <location>
        <begin position="6"/>
        <end position="23"/>
    </location>
</feature>
<organism evidence="3 4">
    <name type="scientific">Motilimonas cestriensis</name>
    <dbReference type="NCBI Taxonomy" id="2742685"/>
    <lineage>
        <taxon>Bacteria</taxon>
        <taxon>Pseudomonadati</taxon>
        <taxon>Pseudomonadota</taxon>
        <taxon>Gammaproteobacteria</taxon>
        <taxon>Alteromonadales</taxon>
        <taxon>Alteromonadales genera incertae sedis</taxon>
        <taxon>Motilimonas</taxon>
    </lineage>
</organism>
<proteinExistence type="predicted"/>
<dbReference type="EMBL" id="JAIMJA010000009">
    <property type="protein sequence ID" value="MCE2595296.1"/>
    <property type="molecule type" value="Genomic_DNA"/>
</dbReference>
<keyword evidence="2" id="KW-0472">Membrane</keyword>
<evidence type="ECO:0000313" key="4">
    <source>
        <dbReference type="Proteomes" id="UP001201273"/>
    </source>
</evidence>
<dbReference type="RefSeq" id="WP_233052785.1">
    <property type="nucleotide sequence ID" value="NZ_JAIMJA010000009.1"/>
</dbReference>
<accession>A0ABS8WC19</accession>
<keyword evidence="2" id="KW-0812">Transmembrane</keyword>
<reference evidence="3 4" key="1">
    <citation type="journal article" date="2022" name="Environ. Microbiol. Rep.">
        <title>Eco-phylogenetic analyses reveal divergent evolution of vitamin B12 metabolism in the marine bacterial family 'Psychromonadaceae'.</title>
        <authorList>
            <person name="Jin X."/>
            <person name="Yang Y."/>
            <person name="Cao H."/>
            <person name="Gao B."/>
            <person name="Zhao Z."/>
        </authorList>
    </citation>
    <scope>NUCLEOTIDE SEQUENCE [LARGE SCALE GENOMIC DNA]</scope>
    <source>
        <strain evidence="3 4">MKS20</strain>
    </source>
</reference>
<dbReference type="Proteomes" id="UP001201273">
    <property type="component" value="Unassembled WGS sequence"/>
</dbReference>
<sequence>MVLPLILILAGVLLFVIIGYNVLQQYRQKMEAEKRATIVKQKAVIEETDEMLLQASRLPFSKELLLILHQRVYNALQAIAQVDPTLGQVKQRLNDITGQISNIQQNYQAPPTDSYRSPDNDKQALLMLQVIKKIRAIVRSEHSKGKVETPVYVMENRRLELMQLKINLENAIARAQTAKMNRQFGTVKQLLDKAITTLSGVPDRDAYLQSKLEQMEAMKAEMNSQLKTASDTDLKERQEKEVDELDVLFQPKKKW</sequence>
<evidence type="ECO:0008006" key="5">
    <source>
        <dbReference type="Google" id="ProtNLM"/>
    </source>
</evidence>
<gene>
    <name evidence="3" type="ORF">K6Y31_10760</name>
</gene>
<keyword evidence="2" id="KW-1133">Transmembrane helix</keyword>
<evidence type="ECO:0000313" key="3">
    <source>
        <dbReference type="EMBL" id="MCE2595296.1"/>
    </source>
</evidence>
<evidence type="ECO:0000256" key="1">
    <source>
        <dbReference type="SAM" id="Coils"/>
    </source>
</evidence>
<comment type="caution">
    <text evidence="3">The sequence shown here is derived from an EMBL/GenBank/DDBJ whole genome shotgun (WGS) entry which is preliminary data.</text>
</comment>
<feature type="coiled-coil region" evidence="1">
    <location>
        <begin position="154"/>
        <end position="181"/>
    </location>
</feature>
<name>A0ABS8WC19_9GAMM</name>